<keyword evidence="1" id="KW-0732">Signal</keyword>
<evidence type="ECO:0000313" key="2">
    <source>
        <dbReference type="EMBL" id="SDM36583.1"/>
    </source>
</evidence>
<evidence type="ECO:0008006" key="4">
    <source>
        <dbReference type="Google" id="ProtNLM"/>
    </source>
</evidence>
<dbReference type="EMBL" id="FNHG01000010">
    <property type="protein sequence ID" value="SDM36583.1"/>
    <property type="molecule type" value="Genomic_DNA"/>
</dbReference>
<gene>
    <name evidence="2" type="ORF">SAMN04488568_1108</name>
</gene>
<evidence type="ECO:0000256" key="1">
    <source>
        <dbReference type="SAM" id="SignalP"/>
    </source>
</evidence>
<name>A0A1G9SM40_9PROT</name>
<feature type="signal peptide" evidence="1">
    <location>
        <begin position="1"/>
        <end position="20"/>
    </location>
</feature>
<reference evidence="2 3" key="1">
    <citation type="submission" date="2016-10" db="EMBL/GenBank/DDBJ databases">
        <authorList>
            <person name="de Groot N.N."/>
        </authorList>
    </citation>
    <scope>NUCLEOTIDE SEQUENCE [LARGE SCALE GENOMIC DNA]</scope>
    <source>
        <strain evidence="2 3">DSM 16077</strain>
    </source>
</reference>
<keyword evidence="3" id="KW-1185">Reference proteome</keyword>
<accession>A0A1G9SM40</accession>
<feature type="chain" id="PRO_5011569458" description="Peptidase S1" evidence="1">
    <location>
        <begin position="21"/>
        <end position="154"/>
    </location>
</feature>
<proteinExistence type="predicted"/>
<protein>
    <recommendedName>
        <fullName evidence="4">Peptidase S1</fullName>
    </recommendedName>
</protein>
<dbReference type="OrthoDB" id="5973611at2"/>
<sequence>MIRLSILSIAVIACCGTAAAQPRSTLPSALDASLSAGFTPDPYRVRLQTGGAIDASQTRGPDCNGFIAEAPDFELFYNGGSLPLIISVNADVDTTLVIHAPDGNWYCDDDSGNGLNPSVRFSTPPSGLYDIWIGTYADASREEATLSISELFSE</sequence>
<dbReference type="RefSeq" id="WP_091769905.1">
    <property type="nucleotide sequence ID" value="NZ_FNHG01000010.1"/>
</dbReference>
<organism evidence="2 3">
    <name type="scientific">Maricaulis salignorans</name>
    <dbReference type="NCBI Taxonomy" id="144026"/>
    <lineage>
        <taxon>Bacteria</taxon>
        <taxon>Pseudomonadati</taxon>
        <taxon>Pseudomonadota</taxon>
        <taxon>Alphaproteobacteria</taxon>
        <taxon>Maricaulales</taxon>
        <taxon>Maricaulaceae</taxon>
        <taxon>Maricaulis</taxon>
    </lineage>
</organism>
<dbReference type="STRING" id="144026.SAMN04488568_1108"/>
<dbReference type="Proteomes" id="UP000199759">
    <property type="component" value="Unassembled WGS sequence"/>
</dbReference>
<dbReference type="AlphaFoldDB" id="A0A1G9SM40"/>
<evidence type="ECO:0000313" key="3">
    <source>
        <dbReference type="Proteomes" id="UP000199759"/>
    </source>
</evidence>